<dbReference type="Ensembl" id="ENSTNIT00000003648.1">
    <property type="protein sequence ID" value="ENSTNIP00000002333.1"/>
    <property type="gene ID" value="ENSTNIG00000000535.1"/>
</dbReference>
<feature type="domain" description="Fibronectin type-III" evidence="2">
    <location>
        <begin position="509"/>
        <end position="592"/>
    </location>
</feature>
<feature type="domain" description="Fibronectin type-III" evidence="2">
    <location>
        <begin position="682"/>
        <end position="772"/>
    </location>
</feature>
<dbReference type="InterPro" id="IPR003961">
    <property type="entry name" value="FN3_dom"/>
</dbReference>
<name>H3C265_TETNG</name>
<dbReference type="InterPro" id="IPR036116">
    <property type="entry name" value="FN3_sf"/>
</dbReference>
<dbReference type="HOGENOM" id="CLU_362331_0_0_1"/>
<accession>H3C265</accession>
<feature type="domain" description="Fibronectin type-III" evidence="2">
    <location>
        <begin position="1"/>
        <end position="59"/>
    </location>
</feature>
<dbReference type="Pfam" id="PF00041">
    <property type="entry name" value="fn3"/>
    <property type="match status" value="8"/>
</dbReference>
<evidence type="ECO:0000313" key="3">
    <source>
        <dbReference type="Ensembl" id="ENSTNIP00000002333.1"/>
    </source>
</evidence>
<dbReference type="PROSITE" id="PS50853">
    <property type="entry name" value="FN3"/>
    <property type="match status" value="9"/>
</dbReference>
<reference evidence="3" key="2">
    <citation type="submission" date="2025-08" db="UniProtKB">
        <authorList>
            <consortium name="Ensembl"/>
        </authorList>
    </citation>
    <scope>IDENTIFICATION</scope>
</reference>
<evidence type="ECO:0000259" key="2">
    <source>
        <dbReference type="PROSITE" id="PS50853"/>
    </source>
</evidence>
<dbReference type="OMA" id="ESEDYYG"/>
<proteinExistence type="predicted"/>
<dbReference type="Proteomes" id="UP000007303">
    <property type="component" value="Unassembled WGS sequence"/>
</dbReference>
<keyword evidence="1" id="KW-0677">Repeat</keyword>
<protein>
    <recommendedName>
        <fullName evidence="2">Fibronectin type-III domain-containing protein</fullName>
    </recommendedName>
</protein>
<organism evidence="3 4">
    <name type="scientific">Tetraodon nigroviridis</name>
    <name type="common">Spotted green pufferfish</name>
    <name type="synonym">Chelonodon nigroviridis</name>
    <dbReference type="NCBI Taxonomy" id="99883"/>
    <lineage>
        <taxon>Eukaryota</taxon>
        <taxon>Metazoa</taxon>
        <taxon>Chordata</taxon>
        <taxon>Craniata</taxon>
        <taxon>Vertebrata</taxon>
        <taxon>Euteleostomi</taxon>
        <taxon>Actinopterygii</taxon>
        <taxon>Neopterygii</taxon>
        <taxon>Teleostei</taxon>
        <taxon>Neoteleostei</taxon>
        <taxon>Acanthomorphata</taxon>
        <taxon>Eupercaria</taxon>
        <taxon>Tetraodontiformes</taxon>
        <taxon>Tetradontoidea</taxon>
        <taxon>Tetraodontidae</taxon>
        <taxon>Tetraodon</taxon>
    </lineage>
</organism>
<keyword evidence="4" id="KW-1185">Reference proteome</keyword>
<feature type="domain" description="Fibronectin type-III" evidence="2">
    <location>
        <begin position="235"/>
        <end position="323"/>
    </location>
</feature>
<dbReference type="InterPro" id="IPR013783">
    <property type="entry name" value="Ig-like_fold"/>
</dbReference>
<dbReference type="PANTHER" id="PTHR46708">
    <property type="entry name" value="TENASCIN"/>
    <property type="match status" value="1"/>
</dbReference>
<dbReference type="Gene3D" id="2.60.40.10">
    <property type="entry name" value="Immunoglobulins"/>
    <property type="match status" value="9"/>
</dbReference>
<feature type="domain" description="Fibronectin type-III" evidence="2">
    <location>
        <begin position="60"/>
        <end position="147"/>
    </location>
</feature>
<evidence type="ECO:0000256" key="1">
    <source>
        <dbReference type="ARBA" id="ARBA00022737"/>
    </source>
</evidence>
<evidence type="ECO:0000313" key="4">
    <source>
        <dbReference type="Proteomes" id="UP000007303"/>
    </source>
</evidence>
<dbReference type="CDD" id="cd00063">
    <property type="entry name" value="FN3"/>
    <property type="match status" value="8"/>
</dbReference>
<feature type="domain" description="Fibronectin type-III" evidence="2">
    <location>
        <begin position="593"/>
        <end position="681"/>
    </location>
</feature>
<reference evidence="4" key="1">
    <citation type="journal article" date="2004" name="Nature">
        <title>Genome duplication in the teleost fish Tetraodon nigroviridis reveals the early vertebrate proto-karyotype.</title>
        <authorList>
            <person name="Jaillon O."/>
            <person name="Aury J.-M."/>
            <person name="Brunet F."/>
            <person name="Petit J.-L."/>
            <person name="Stange-Thomann N."/>
            <person name="Mauceli E."/>
            <person name="Bouneau L."/>
            <person name="Fischer C."/>
            <person name="Ozouf-Costaz C."/>
            <person name="Bernot A."/>
            <person name="Nicaud S."/>
            <person name="Jaffe D."/>
            <person name="Fisher S."/>
            <person name="Lutfalla G."/>
            <person name="Dossat C."/>
            <person name="Segurens B."/>
            <person name="Dasilva C."/>
            <person name="Salanoubat M."/>
            <person name="Levy M."/>
            <person name="Boudet N."/>
            <person name="Castellano S."/>
            <person name="Anthouard V."/>
            <person name="Jubin C."/>
            <person name="Castelli V."/>
            <person name="Katinka M."/>
            <person name="Vacherie B."/>
            <person name="Biemont C."/>
            <person name="Skalli Z."/>
            <person name="Cattolico L."/>
            <person name="Poulain J."/>
            <person name="De Berardinis V."/>
            <person name="Cruaud C."/>
            <person name="Duprat S."/>
            <person name="Brottier P."/>
            <person name="Coutanceau J.-P."/>
            <person name="Gouzy J."/>
            <person name="Parra G."/>
            <person name="Lardier G."/>
            <person name="Chapple C."/>
            <person name="McKernan K.J."/>
            <person name="McEwan P."/>
            <person name="Bosak S."/>
            <person name="Kellis M."/>
            <person name="Volff J.-N."/>
            <person name="Guigo R."/>
            <person name="Zody M.C."/>
            <person name="Mesirov J."/>
            <person name="Lindblad-Toh K."/>
            <person name="Birren B."/>
            <person name="Nusbaum C."/>
            <person name="Kahn D."/>
            <person name="Robinson-Rechavi M."/>
            <person name="Laudet V."/>
            <person name="Schachter V."/>
            <person name="Quetier F."/>
            <person name="Saurin W."/>
            <person name="Scarpelli C."/>
            <person name="Wincker P."/>
            <person name="Lander E.S."/>
            <person name="Weissenbach J."/>
            <person name="Roest Crollius H."/>
        </authorList>
    </citation>
    <scope>NUCLEOTIDE SEQUENCE [LARGE SCALE GENOMIC DNA]</scope>
</reference>
<dbReference type="SMART" id="SM00060">
    <property type="entry name" value="FN3"/>
    <property type="match status" value="8"/>
</dbReference>
<dbReference type="AlphaFoldDB" id="H3C265"/>
<reference evidence="3" key="3">
    <citation type="submission" date="2025-09" db="UniProtKB">
        <authorList>
            <consortium name="Ensembl"/>
        </authorList>
    </citation>
    <scope>IDENTIFICATION</scope>
</reference>
<feature type="domain" description="Fibronectin type-III" evidence="2">
    <location>
        <begin position="148"/>
        <end position="234"/>
    </location>
</feature>
<dbReference type="InterPro" id="IPR050991">
    <property type="entry name" value="ECM_Regulatory_Proteins"/>
</dbReference>
<feature type="domain" description="Fibronectin type-III" evidence="2">
    <location>
        <begin position="420"/>
        <end position="508"/>
    </location>
</feature>
<sequence>YTVTCRKGQQVVKKFTTTNTNVTVTDLEPDTCYTLEVSAEFLNRKINKLASTEATTDVESPKQMGVYRISHDSLSVCWAPPGGEIRNYTVISRKGEEVKNLTTTETNITVTDLDPGTCYTLEVSAEFVNGKISKPARTQAYTDVESPKQIKVDRVSHDSLSVCWTPPGGDVKNYNVTCRKGEEVVKNLTTTDTNTRLTGLEPRTCYILEVSTELAVGKMCKKDLTETIVPTDVGSPKHIKVEHISHDSLFVCWTPPGGEVRNYTVTCSKGPQIVKKSTTTDTNIRVTDLKPNTLYTFEVSAEFMNGNKSEPAATQATTDVESPKQIKVDQVSHDSLSVCWTPPAGEVRNYTVTCHKQQQIVKTLTTTSTNITVTDLEAETCYTLKVSAEFVNGKISKSVSTWAYTGKDLTETIIPTDVESPKQIKVDHISHDSLSVCWTPPGGEVRNYTVACCKGQQIVQNLKTTETNITVTELEPDTLYILEVSAKFMNGKKSKPAKTQATTDVESPKQVKVYISHDSLSVCWTPPGGEVKNYTLTCRKGQQIVQNLTTTDTNITVTDLNSGTSYNLEVCAEFVNGKISKPASTQATTDVESPKQVQVNRTSHDSLSVCWAPPGGEVSNYTVTCSKGQQVVQNLKTRETNITVRDLEPDTCYTLEVSAVFLNKKISKPASTEATTDVESPKQMGVYRISHDSLSVCWAPPGGEVRNYTVTCRKGEEVVKLKLLTTTETNIRVTDLDPGTCYTLEVSDDGSPKRIQVDHTSHDSLSVCWTPP</sequence>
<dbReference type="PANTHER" id="PTHR46708:SF11">
    <property type="entry name" value="RECEPTOR-TYPE TYROSINE-PROTEIN PHOSPHATASE ETA-LIKE"/>
    <property type="match status" value="1"/>
</dbReference>
<feature type="domain" description="Fibronectin type-III" evidence="2">
    <location>
        <begin position="324"/>
        <end position="408"/>
    </location>
</feature>
<dbReference type="SUPFAM" id="SSF49265">
    <property type="entry name" value="Fibronectin type III"/>
    <property type="match status" value="5"/>
</dbReference>
<dbReference type="STRING" id="99883.ENSTNIP00000002333"/>
<dbReference type="GeneTree" id="ENSGT00940000160553"/>
<dbReference type="InParanoid" id="H3C265"/>